<keyword evidence="1" id="KW-0732">Signal</keyword>
<protein>
    <submittedName>
        <fullName evidence="2">Uncharacterized protein</fullName>
    </submittedName>
</protein>
<evidence type="ECO:0000313" key="2">
    <source>
        <dbReference type="EMBL" id="SSW94680.1"/>
    </source>
</evidence>
<feature type="chain" id="PRO_5017367663" evidence="1">
    <location>
        <begin position="24"/>
        <end position="228"/>
    </location>
</feature>
<reference evidence="2" key="1">
    <citation type="submission" date="2018-04" db="EMBL/GenBank/DDBJ databases">
        <authorList>
            <person name="Go L.Y."/>
            <person name="Mitchell J.A."/>
        </authorList>
    </citation>
    <scope>NUCLEOTIDE SEQUENCE</scope>
    <source>
        <strain evidence="2">ARTV</strain>
    </source>
</reference>
<organism evidence="2">
    <name type="scientific">Arsenophonus endosymbiont of Trialeurodes vaporariorum</name>
    <dbReference type="NCBI Taxonomy" id="235567"/>
    <lineage>
        <taxon>Bacteria</taxon>
        <taxon>Pseudomonadati</taxon>
        <taxon>Pseudomonadota</taxon>
        <taxon>Gammaproteobacteria</taxon>
        <taxon>Enterobacterales</taxon>
        <taxon>Morganellaceae</taxon>
        <taxon>Arsenophonus</taxon>
    </lineage>
</organism>
<dbReference type="AlphaFoldDB" id="A0A3B0LY31"/>
<name>A0A3B0LY31_9GAMM</name>
<dbReference type="EMBL" id="UFQR01000001">
    <property type="protein sequence ID" value="SSW94680.1"/>
    <property type="molecule type" value="Genomic_DNA"/>
</dbReference>
<accession>A0A3B0LY31</accession>
<feature type="signal peptide" evidence="1">
    <location>
        <begin position="1"/>
        <end position="23"/>
    </location>
</feature>
<evidence type="ECO:0000256" key="1">
    <source>
        <dbReference type="SAM" id="SignalP"/>
    </source>
</evidence>
<sequence length="228" mass="25761" precursor="true">MKFLYKAFIVIVLLSCHLMSAIADNTHLSPTSTITDTSRHNNNQYHSYDDINAILDKNYFQAYVMAQQNIDFAKYSFHESTDLMKYTVQKSLKLAHNALNKSTITHNEQLLTPTLNFANNITNKTLETGVTNIDKILTTAQSANNEAYKTTNMAIKKSLDIYAAANVHNGTNLTDPMAIGNTDITPKTYNSGSPVYSHNDTNLEINDEDLTDLNRDYPYYKVIIESTW</sequence>
<proteinExistence type="predicted"/>
<gene>
    <name evidence="2" type="ORF">ARTV_0205</name>
</gene>